<evidence type="ECO:0000256" key="1">
    <source>
        <dbReference type="SAM" id="Phobius"/>
    </source>
</evidence>
<dbReference type="EMBL" id="BAABGA010000035">
    <property type="protein sequence ID" value="GAA4455088.1"/>
    <property type="molecule type" value="Genomic_DNA"/>
</dbReference>
<keyword evidence="1" id="KW-1133">Transmembrane helix</keyword>
<organism evidence="2 3">
    <name type="scientific">Novipirellula rosea</name>
    <dbReference type="NCBI Taxonomy" id="1031540"/>
    <lineage>
        <taxon>Bacteria</taxon>
        <taxon>Pseudomonadati</taxon>
        <taxon>Planctomycetota</taxon>
        <taxon>Planctomycetia</taxon>
        <taxon>Pirellulales</taxon>
        <taxon>Pirellulaceae</taxon>
        <taxon>Novipirellula</taxon>
    </lineage>
</organism>
<comment type="caution">
    <text evidence="2">The sequence shown here is derived from an EMBL/GenBank/DDBJ whole genome shotgun (WGS) entry which is preliminary data.</text>
</comment>
<proteinExistence type="predicted"/>
<keyword evidence="1" id="KW-0472">Membrane</keyword>
<feature type="transmembrane region" description="Helical" evidence="1">
    <location>
        <begin position="68"/>
        <end position="86"/>
    </location>
</feature>
<accession>A0ABP8MVJ7</accession>
<evidence type="ECO:0000313" key="2">
    <source>
        <dbReference type="EMBL" id="GAA4455088.1"/>
    </source>
</evidence>
<name>A0ABP8MVJ7_9BACT</name>
<dbReference type="RefSeq" id="WP_345323028.1">
    <property type="nucleotide sequence ID" value="NZ_BAABGA010000035.1"/>
</dbReference>
<gene>
    <name evidence="2" type="ORF">GCM10023156_28530</name>
</gene>
<keyword evidence="3" id="KW-1185">Reference proteome</keyword>
<evidence type="ECO:0000313" key="3">
    <source>
        <dbReference type="Proteomes" id="UP001500840"/>
    </source>
</evidence>
<feature type="transmembrane region" description="Helical" evidence="1">
    <location>
        <begin position="34"/>
        <end position="56"/>
    </location>
</feature>
<reference evidence="3" key="1">
    <citation type="journal article" date="2019" name="Int. J. Syst. Evol. Microbiol.">
        <title>The Global Catalogue of Microorganisms (GCM) 10K type strain sequencing project: providing services to taxonomists for standard genome sequencing and annotation.</title>
        <authorList>
            <consortium name="The Broad Institute Genomics Platform"/>
            <consortium name="The Broad Institute Genome Sequencing Center for Infectious Disease"/>
            <person name="Wu L."/>
            <person name="Ma J."/>
        </authorList>
    </citation>
    <scope>NUCLEOTIDE SEQUENCE [LARGE SCALE GENOMIC DNA]</scope>
    <source>
        <strain evidence="3">JCM 17759</strain>
    </source>
</reference>
<sequence>MLILSVVDPLFETTIEFAYSTPKQLVLHVGWPRAIVIVTTIVVALASLITLLTATLGRRPHSQNTRSVRSLLAITAMVALWCSLAIHHDVIAWQAKRIRFACRVDELESIVAPLRVDWPTTDGELPTIGPYMAYPFGRPTSLVLLHSPRLASETVYVSAVERGSDGSIKLQLAGVDGGDWAEWHPPQGRPQSFVGGLLDAHELQAVCSIGSGWYLVRYQLT</sequence>
<keyword evidence="1" id="KW-0812">Transmembrane</keyword>
<dbReference type="Proteomes" id="UP001500840">
    <property type="component" value="Unassembled WGS sequence"/>
</dbReference>
<protein>
    <submittedName>
        <fullName evidence="2">Uncharacterized protein</fullName>
    </submittedName>
</protein>